<name>A0ABR6KXV9_9HYPH</name>
<dbReference type="RefSeq" id="WP_183261132.1">
    <property type="nucleotide sequence ID" value="NZ_BAAAVZ010000008.1"/>
</dbReference>
<sequence>MNIAVPNRTIIVDDRPADLEFVVAEHVRQVIARLGRTEDLRFSPDFRRLALAGFGRSMCLLFDIEIVRSAGKPILHVRDYFELHSPDLKDPHGFDFIDNRTLVVANRGGAVTVFDLPAGSRSQRVHDLSPSRVVRRAGLSRRISTPGSVCVSAMNNGRCELLVCNNYKHRVTRHVVRLGSGWSLPRNSILLEQGLDVPDGIAISPDKAWIAISNHMTHSVLLFDNRKRLDRRSAHVATLSGVGYPHGLRFSPDGTMIYVADAGSPYVHVYRRAGNGWSGEHAPVLSFRVIDDQTFQKGRHNPEEGGPKGLDIDALGELLVVTNEEQPLACFHMPTLLSQKNFAN</sequence>
<comment type="caution">
    <text evidence="1">The sequence shown here is derived from an EMBL/GenBank/DDBJ whole genome shotgun (WGS) entry which is preliminary data.</text>
</comment>
<dbReference type="Gene3D" id="2.130.10.10">
    <property type="entry name" value="YVTN repeat-like/Quinoprotein amine dehydrogenase"/>
    <property type="match status" value="1"/>
</dbReference>
<dbReference type="InterPro" id="IPR015943">
    <property type="entry name" value="WD40/YVTN_repeat-like_dom_sf"/>
</dbReference>
<reference evidence="1 2" key="1">
    <citation type="submission" date="2020-08" db="EMBL/GenBank/DDBJ databases">
        <title>Genomic Encyclopedia of Type Strains, Phase IV (KMG-IV): sequencing the most valuable type-strain genomes for metagenomic binning, comparative biology and taxonomic classification.</title>
        <authorList>
            <person name="Goeker M."/>
        </authorList>
    </citation>
    <scope>NUCLEOTIDE SEQUENCE [LARGE SCALE GENOMIC DNA]</scope>
    <source>
        <strain evidence="1 2">DSM 7050</strain>
    </source>
</reference>
<dbReference type="Proteomes" id="UP000539538">
    <property type="component" value="Unassembled WGS sequence"/>
</dbReference>
<organism evidence="1 2">
    <name type="scientific">Aminobacter niigataensis</name>
    <dbReference type="NCBI Taxonomy" id="83265"/>
    <lineage>
        <taxon>Bacteria</taxon>
        <taxon>Pseudomonadati</taxon>
        <taxon>Pseudomonadota</taxon>
        <taxon>Alphaproteobacteria</taxon>
        <taxon>Hyphomicrobiales</taxon>
        <taxon>Phyllobacteriaceae</taxon>
        <taxon>Aminobacter</taxon>
    </lineage>
</organism>
<evidence type="ECO:0000313" key="1">
    <source>
        <dbReference type="EMBL" id="MBB4649302.1"/>
    </source>
</evidence>
<dbReference type="EMBL" id="JACHOT010000001">
    <property type="protein sequence ID" value="MBB4649302.1"/>
    <property type="molecule type" value="Genomic_DNA"/>
</dbReference>
<accession>A0ABR6KXV9</accession>
<evidence type="ECO:0000313" key="2">
    <source>
        <dbReference type="Proteomes" id="UP000539538"/>
    </source>
</evidence>
<gene>
    <name evidence="1" type="ORF">GGQ99_001024</name>
</gene>
<keyword evidence="2" id="KW-1185">Reference proteome</keyword>
<dbReference type="SUPFAM" id="SSF63829">
    <property type="entry name" value="Calcium-dependent phosphotriesterase"/>
    <property type="match status" value="1"/>
</dbReference>
<proteinExistence type="predicted"/>
<protein>
    <submittedName>
        <fullName evidence="1">Sugar lactone lactonase YvrE</fullName>
    </submittedName>
</protein>